<evidence type="ECO:0000313" key="7">
    <source>
        <dbReference type="Proteomes" id="UP001551695"/>
    </source>
</evidence>
<dbReference type="PROSITE" id="PS00893">
    <property type="entry name" value="NUDIX_BOX"/>
    <property type="match status" value="1"/>
</dbReference>
<comment type="similarity">
    <text evidence="2 4">Belongs to the Nudix hydrolase family.</text>
</comment>
<evidence type="ECO:0000256" key="2">
    <source>
        <dbReference type="ARBA" id="ARBA00005582"/>
    </source>
</evidence>
<dbReference type="InterPro" id="IPR000086">
    <property type="entry name" value="NUDIX_hydrolase_dom"/>
</dbReference>
<comment type="caution">
    <text evidence="6">The sequence shown here is derived from an EMBL/GenBank/DDBJ whole genome shotgun (WGS) entry which is preliminary data.</text>
</comment>
<sequence length="150" mass="16955">MTPKHLVDVHVLFLRDDEILLSKRRSPDEFDGSWHLPAGKLEPGESATAAAAREAMEEVGVTLDPAELELIHVSHVVAPHLPARLGLFFRTRRWIGEPDNREPDKCYELRWFPLEALPEQVISYSLNGIHAHRTGAPYSELGWSGRRSES</sequence>
<evidence type="ECO:0000256" key="4">
    <source>
        <dbReference type="RuleBase" id="RU003476"/>
    </source>
</evidence>
<gene>
    <name evidence="6" type="ORF">AB0I48_29970</name>
</gene>
<dbReference type="InterPro" id="IPR020084">
    <property type="entry name" value="NUDIX_hydrolase_CS"/>
</dbReference>
<reference evidence="6 7" key="1">
    <citation type="submission" date="2024-06" db="EMBL/GenBank/DDBJ databases">
        <title>The Natural Products Discovery Center: Release of the First 8490 Sequenced Strains for Exploring Actinobacteria Biosynthetic Diversity.</title>
        <authorList>
            <person name="Kalkreuter E."/>
            <person name="Kautsar S.A."/>
            <person name="Yang D."/>
            <person name="Bader C.D."/>
            <person name="Teijaro C.N."/>
            <person name="Fluegel L."/>
            <person name="Davis C.M."/>
            <person name="Simpson J.R."/>
            <person name="Lauterbach L."/>
            <person name="Steele A.D."/>
            <person name="Gui C."/>
            <person name="Meng S."/>
            <person name="Li G."/>
            <person name="Viehrig K."/>
            <person name="Ye F."/>
            <person name="Su P."/>
            <person name="Kiefer A.F."/>
            <person name="Nichols A."/>
            <person name="Cepeda A.J."/>
            <person name="Yan W."/>
            <person name="Fan B."/>
            <person name="Jiang Y."/>
            <person name="Adhikari A."/>
            <person name="Zheng C.-J."/>
            <person name="Schuster L."/>
            <person name="Cowan T.M."/>
            <person name="Smanski M.J."/>
            <person name="Chevrette M.G."/>
            <person name="De Carvalho L.P.S."/>
            <person name="Shen B."/>
        </authorList>
    </citation>
    <scope>NUCLEOTIDE SEQUENCE [LARGE SCALE GENOMIC DNA]</scope>
    <source>
        <strain evidence="6 7">NPDC050403</strain>
    </source>
</reference>
<keyword evidence="7" id="KW-1185">Reference proteome</keyword>
<keyword evidence="3 4" id="KW-0378">Hydrolase</keyword>
<dbReference type="PRINTS" id="PR00502">
    <property type="entry name" value="NUDIXFAMILY"/>
</dbReference>
<proteinExistence type="inferred from homology"/>
<dbReference type="Proteomes" id="UP001551695">
    <property type="component" value="Unassembled WGS sequence"/>
</dbReference>
<dbReference type="SUPFAM" id="SSF55811">
    <property type="entry name" value="Nudix"/>
    <property type="match status" value="1"/>
</dbReference>
<comment type="cofactor">
    <cofactor evidence="1">
        <name>Mg(2+)</name>
        <dbReference type="ChEBI" id="CHEBI:18420"/>
    </cofactor>
</comment>
<dbReference type="InterPro" id="IPR020476">
    <property type="entry name" value="Nudix_hydrolase"/>
</dbReference>
<dbReference type="RefSeq" id="WP_109525123.1">
    <property type="nucleotide sequence ID" value="NZ_JBEXKW010000032.1"/>
</dbReference>
<dbReference type="PANTHER" id="PTHR43046:SF16">
    <property type="entry name" value="ADP-RIBOSE PYROPHOSPHATASE YJHB-RELATED"/>
    <property type="match status" value="1"/>
</dbReference>
<dbReference type="EMBL" id="JBFAKC010000017">
    <property type="protein sequence ID" value="MEV0711793.1"/>
    <property type="molecule type" value="Genomic_DNA"/>
</dbReference>
<dbReference type="PROSITE" id="PS51462">
    <property type="entry name" value="NUDIX"/>
    <property type="match status" value="1"/>
</dbReference>
<evidence type="ECO:0000259" key="5">
    <source>
        <dbReference type="PROSITE" id="PS51462"/>
    </source>
</evidence>
<feature type="domain" description="Nudix hydrolase" evidence="5">
    <location>
        <begin position="3"/>
        <end position="134"/>
    </location>
</feature>
<protein>
    <submittedName>
        <fullName evidence="6">NUDIX domain-containing protein</fullName>
    </submittedName>
</protein>
<evidence type="ECO:0000313" key="6">
    <source>
        <dbReference type="EMBL" id="MEV0711793.1"/>
    </source>
</evidence>
<evidence type="ECO:0000256" key="1">
    <source>
        <dbReference type="ARBA" id="ARBA00001946"/>
    </source>
</evidence>
<accession>A0ABV3G2D6</accession>
<dbReference type="InterPro" id="IPR015797">
    <property type="entry name" value="NUDIX_hydrolase-like_dom_sf"/>
</dbReference>
<dbReference type="PANTHER" id="PTHR43046">
    <property type="entry name" value="GDP-MANNOSE MANNOSYL HYDROLASE"/>
    <property type="match status" value="1"/>
</dbReference>
<dbReference type="Gene3D" id="3.90.79.10">
    <property type="entry name" value="Nucleoside Triphosphate Pyrophosphohydrolase"/>
    <property type="match status" value="1"/>
</dbReference>
<evidence type="ECO:0000256" key="3">
    <source>
        <dbReference type="ARBA" id="ARBA00022801"/>
    </source>
</evidence>
<name>A0ABV3G2D6_9NOCA</name>
<dbReference type="Pfam" id="PF00293">
    <property type="entry name" value="NUDIX"/>
    <property type="match status" value="1"/>
</dbReference>
<organism evidence="6 7">
    <name type="scientific">Nocardia aurea</name>
    <dbReference type="NCBI Taxonomy" id="2144174"/>
    <lineage>
        <taxon>Bacteria</taxon>
        <taxon>Bacillati</taxon>
        <taxon>Actinomycetota</taxon>
        <taxon>Actinomycetes</taxon>
        <taxon>Mycobacteriales</taxon>
        <taxon>Nocardiaceae</taxon>
        <taxon>Nocardia</taxon>
    </lineage>
</organism>